<comment type="catalytic activity">
    <reaction evidence="4">
        <text>N(6)-[(R)-lipoyl]-L-lysyl-[protein] + 3-methyl-2-oxobutanoate + H(+) = N(6)-[(R)-S(8)-2-methylpropanoyldihydrolipoyl]-L-lysyl-[protein] + CO2</text>
        <dbReference type="Rhea" id="RHEA:13457"/>
        <dbReference type="Rhea" id="RHEA-COMP:10474"/>
        <dbReference type="Rhea" id="RHEA-COMP:10497"/>
        <dbReference type="ChEBI" id="CHEBI:11851"/>
        <dbReference type="ChEBI" id="CHEBI:15378"/>
        <dbReference type="ChEBI" id="CHEBI:16526"/>
        <dbReference type="ChEBI" id="CHEBI:83099"/>
        <dbReference type="ChEBI" id="CHEBI:83142"/>
        <dbReference type="EC" id="1.2.4.4"/>
    </reaction>
</comment>
<dbReference type="GO" id="GO:0009083">
    <property type="term" value="P:branched-chain amino acid catabolic process"/>
    <property type="evidence" value="ECO:0007669"/>
    <property type="project" value="TreeGrafter"/>
</dbReference>
<dbReference type="GO" id="GO:0003863">
    <property type="term" value="F:branched-chain 2-oxo acid dehydrogenase activity"/>
    <property type="evidence" value="ECO:0007669"/>
    <property type="project" value="UniProtKB-EC"/>
</dbReference>
<keyword evidence="3 4" id="KW-0786">Thiamine pyrophosphate</keyword>
<comment type="similarity">
    <text evidence="4">Belongs to the BCKDHA family.</text>
</comment>
<dbReference type="InterPro" id="IPR029061">
    <property type="entry name" value="THDP-binding"/>
</dbReference>
<keyword evidence="2 4" id="KW-0560">Oxidoreductase</keyword>
<dbReference type="InterPro" id="IPR050771">
    <property type="entry name" value="Alpha-ketoacid_DH_E1_comp"/>
</dbReference>
<dbReference type="EMBL" id="PKGZ01000002">
    <property type="protein sequence ID" value="PKY91525.1"/>
    <property type="molecule type" value="Genomic_DNA"/>
</dbReference>
<dbReference type="Pfam" id="PF00676">
    <property type="entry name" value="E1_dh"/>
    <property type="match status" value="1"/>
</dbReference>
<dbReference type="CDD" id="cd02000">
    <property type="entry name" value="TPP_E1_PDC_ADC_BCADC"/>
    <property type="match status" value="1"/>
</dbReference>
<feature type="domain" description="Dehydrogenase E1 component" evidence="6">
    <location>
        <begin position="20"/>
        <end position="319"/>
    </location>
</feature>
<comment type="cofactor">
    <cofactor evidence="1 4">
        <name>thiamine diphosphate</name>
        <dbReference type="ChEBI" id="CHEBI:58937"/>
    </cofactor>
</comment>
<dbReference type="RefSeq" id="WP_060777169.1">
    <property type="nucleotide sequence ID" value="NZ_CP014159.1"/>
</dbReference>
<dbReference type="InterPro" id="IPR001017">
    <property type="entry name" value="DH_E1"/>
</dbReference>
<proteinExistence type="inferred from homology"/>
<protein>
    <recommendedName>
        <fullName evidence="4">2-oxoisovalerate dehydrogenase subunit alpha</fullName>
        <ecNumber evidence="4">1.2.4.4</ecNumber>
    </recommendedName>
    <alternativeName>
        <fullName evidence="4">Branched-chain alpha-keto acid dehydrogenase E1 component alpha chain</fullName>
    </alternativeName>
</protein>
<evidence type="ECO:0000256" key="4">
    <source>
        <dbReference type="RuleBase" id="RU365014"/>
    </source>
</evidence>
<organism evidence="7 8">
    <name type="scientific">Aerococcus christensenii</name>
    <dbReference type="NCBI Taxonomy" id="87541"/>
    <lineage>
        <taxon>Bacteria</taxon>
        <taxon>Bacillati</taxon>
        <taxon>Bacillota</taxon>
        <taxon>Bacilli</taxon>
        <taxon>Lactobacillales</taxon>
        <taxon>Aerococcaceae</taxon>
        <taxon>Aerococcus</taxon>
    </lineage>
</organism>
<evidence type="ECO:0000313" key="8">
    <source>
        <dbReference type="Proteomes" id="UP000234775"/>
    </source>
</evidence>
<dbReference type="PANTHER" id="PTHR43380">
    <property type="entry name" value="2-OXOISOVALERATE DEHYDROGENASE SUBUNIT ALPHA, MITOCHONDRIAL"/>
    <property type="match status" value="1"/>
</dbReference>
<dbReference type="KEGG" id="acg:AWM71_06350"/>
<dbReference type="PANTHER" id="PTHR43380:SF1">
    <property type="entry name" value="2-OXOISOVALERATE DEHYDROGENASE SUBUNIT ALPHA, MITOCHONDRIAL"/>
    <property type="match status" value="1"/>
</dbReference>
<sequence>MEKLKTSGLSREEIIEAFRLVLETRIVDDRYWQLTRIGKTSFNISGKGHEVGQVAMGLAFDPKKDYFNPYYRDLGAVLAWGMTPKDCLMATFAKDADPNSHGRQMPNHYGSKEHNIVSHSSPVSTQYPLASGMALAAKLNKEDSLVLVVTGDGSFGQGECAEAMNIAGVMKLPVIFVVENNGYAISVPNKGEYSSETLAIRGEAYGFPGVRVDGCDFAATYLAFKKAVEYGRSGKGPYLIEMMVERMTSHSSDDDQTVYRSKEELAEVEADDPVEKMCKQMIDEGYLTAEEIEKMKEEIRALVNKATDEAEAMPDPTPESLYEQVYAD</sequence>
<feature type="region of interest" description="Disordered" evidence="5">
    <location>
        <begin position="306"/>
        <end position="328"/>
    </location>
</feature>
<dbReference type="EC" id="1.2.4.4" evidence="4"/>
<comment type="caution">
    <text evidence="7">The sequence shown here is derived from an EMBL/GenBank/DDBJ whole genome shotgun (WGS) entry which is preliminary data.</text>
</comment>
<accession>A0A109RCJ7</accession>
<dbReference type="Proteomes" id="UP000234775">
    <property type="component" value="Unassembled WGS sequence"/>
</dbReference>
<comment type="function">
    <text evidence="4">The branched-chain alpha-keto dehydrogenase complex catalyzes the overall conversion of alpha-keto acids to acyl-CoA and CO(2). It contains multiple copies of three enzymatic components: branched-chain alpha-keto acid decarboxylase (E1), lipoamide acyltransferase (E2) and lipoamide dehydrogenase (E3).</text>
</comment>
<dbReference type="AlphaFoldDB" id="A0A109RCJ7"/>
<evidence type="ECO:0000256" key="1">
    <source>
        <dbReference type="ARBA" id="ARBA00001964"/>
    </source>
</evidence>
<reference evidence="7 8" key="1">
    <citation type="submission" date="2017-12" db="EMBL/GenBank/DDBJ databases">
        <title>Phylogenetic diversity of female urinary microbiome.</title>
        <authorList>
            <person name="Thomas-White K."/>
            <person name="Wolfe A.J."/>
        </authorList>
    </citation>
    <scope>NUCLEOTIDE SEQUENCE [LARGE SCALE GENOMIC DNA]</scope>
    <source>
        <strain evidence="7 8">UMB0844</strain>
    </source>
</reference>
<evidence type="ECO:0000256" key="2">
    <source>
        <dbReference type="ARBA" id="ARBA00023002"/>
    </source>
</evidence>
<keyword evidence="8" id="KW-1185">Reference proteome</keyword>
<evidence type="ECO:0000256" key="3">
    <source>
        <dbReference type="ARBA" id="ARBA00023052"/>
    </source>
</evidence>
<evidence type="ECO:0000259" key="6">
    <source>
        <dbReference type="Pfam" id="PF00676"/>
    </source>
</evidence>
<dbReference type="SUPFAM" id="SSF52518">
    <property type="entry name" value="Thiamin diphosphate-binding fold (THDP-binding)"/>
    <property type="match status" value="1"/>
</dbReference>
<evidence type="ECO:0000313" key="7">
    <source>
        <dbReference type="EMBL" id="PKY91525.1"/>
    </source>
</evidence>
<name>A0A109RCJ7_9LACT</name>
<evidence type="ECO:0000256" key="5">
    <source>
        <dbReference type="SAM" id="MobiDB-lite"/>
    </source>
</evidence>
<dbReference type="Gene3D" id="3.40.50.970">
    <property type="match status" value="1"/>
</dbReference>
<gene>
    <name evidence="7" type="ORF">CYJ27_02280</name>
</gene>